<organism evidence="2">
    <name type="scientific">viral metagenome</name>
    <dbReference type="NCBI Taxonomy" id="1070528"/>
    <lineage>
        <taxon>unclassified sequences</taxon>
        <taxon>metagenomes</taxon>
        <taxon>organismal metagenomes</taxon>
    </lineage>
</organism>
<reference evidence="2" key="1">
    <citation type="journal article" date="2020" name="Nature">
        <title>Giant virus diversity and host interactions through global metagenomics.</title>
        <authorList>
            <person name="Schulz F."/>
            <person name="Roux S."/>
            <person name="Paez-Espino D."/>
            <person name="Jungbluth S."/>
            <person name="Walsh D.A."/>
            <person name="Denef V.J."/>
            <person name="McMahon K.D."/>
            <person name="Konstantinidis K.T."/>
            <person name="Eloe-Fadrosh E.A."/>
            <person name="Kyrpides N.C."/>
            <person name="Woyke T."/>
        </authorList>
    </citation>
    <scope>NUCLEOTIDE SEQUENCE</scope>
    <source>
        <strain evidence="2">GVMAG-M-3300023184-17</strain>
    </source>
</reference>
<evidence type="ECO:0000256" key="1">
    <source>
        <dbReference type="SAM" id="Phobius"/>
    </source>
</evidence>
<keyword evidence="1" id="KW-1133">Transmembrane helix</keyword>
<keyword evidence="1" id="KW-0472">Membrane</keyword>
<feature type="transmembrane region" description="Helical" evidence="1">
    <location>
        <begin position="6"/>
        <end position="26"/>
    </location>
</feature>
<evidence type="ECO:0000313" key="2">
    <source>
        <dbReference type="EMBL" id="QHT85494.1"/>
    </source>
</evidence>
<accession>A0A6C0HY34</accession>
<proteinExistence type="predicted"/>
<dbReference type="EMBL" id="MN740041">
    <property type="protein sequence ID" value="QHT85494.1"/>
    <property type="molecule type" value="Genomic_DNA"/>
</dbReference>
<dbReference type="AlphaFoldDB" id="A0A6C0HY34"/>
<keyword evidence="1" id="KW-0812">Transmembrane</keyword>
<sequence length="52" mass="6249">MDPLFCLGLVAFLYFVAFTYILYFFLEKTHVYYSKKIDTILTWVSKKKSKRA</sequence>
<protein>
    <submittedName>
        <fullName evidence="2">Uncharacterized protein</fullName>
    </submittedName>
</protein>
<name>A0A6C0HY34_9ZZZZ</name>